<dbReference type="InterPro" id="IPR008271">
    <property type="entry name" value="Ser/Thr_kinase_AS"/>
</dbReference>
<proteinExistence type="predicted"/>
<dbReference type="Proteomes" id="UP001642487">
    <property type="component" value="Chromosome 8"/>
</dbReference>
<gene>
    <name evidence="3" type="ORF">CITCOLO1_LOCUS19836</name>
</gene>
<dbReference type="CDD" id="cd13999">
    <property type="entry name" value="STKc_MAP3K-like"/>
    <property type="match status" value="1"/>
</dbReference>
<evidence type="ECO:0000313" key="4">
    <source>
        <dbReference type="Proteomes" id="UP001642487"/>
    </source>
</evidence>
<dbReference type="PRINTS" id="PR00109">
    <property type="entry name" value="TYRKINASE"/>
</dbReference>
<evidence type="ECO:0000313" key="3">
    <source>
        <dbReference type="EMBL" id="CAK9327456.1"/>
    </source>
</evidence>
<dbReference type="InterPro" id="IPR001245">
    <property type="entry name" value="Ser-Thr/Tyr_kinase_cat_dom"/>
</dbReference>
<dbReference type="Gene3D" id="1.10.510.10">
    <property type="entry name" value="Transferase(Phosphotransferase) domain 1"/>
    <property type="match status" value="1"/>
</dbReference>
<name>A0ABP0Z823_9ROSI</name>
<dbReference type="PANTHER" id="PTHR44329">
    <property type="entry name" value="SERINE/THREONINE-PROTEIN KINASE TNNI3K-RELATED"/>
    <property type="match status" value="1"/>
</dbReference>
<dbReference type="PANTHER" id="PTHR44329:SF73">
    <property type="entry name" value="OS01G0201200 PROTEIN"/>
    <property type="match status" value="1"/>
</dbReference>
<dbReference type="InterPro" id="IPR011009">
    <property type="entry name" value="Kinase-like_dom_sf"/>
</dbReference>
<dbReference type="SMART" id="SM00220">
    <property type="entry name" value="S_TKc"/>
    <property type="match status" value="1"/>
</dbReference>
<reference evidence="3 4" key="1">
    <citation type="submission" date="2024-03" db="EMBL/GenBank/DDBJ databases">
        <authorList>
            <person name="Gkanogiannis A."/>
            <person name="Becerra Lopez-Lavalle L."/>
        </authorList>
    </citation>
    <scope>NUCLEOTIDE SEQUENCE [LARGE SCALE GENOMIC DNA]</scope>
</reference>
<sequence>MDEDANSWLRRTKFSHTICYRLESLRLASFPVVTQPPLKSVAQSRSTLPNNLTKQRSLSPPPQTTLSGAFKDARTDQKRFSTPQPQRKEPVKEKGKRLFSKKAKVQNSLKEEKLKGPLRHLISFKGNDKFKFKESSWTKFGGGKVTAVEAEDESSIDLSKLMFGHRFAFGAHSRLYHGIYEDKVVAAKMINLPVNDENGDLAARLIKQFGREVTLLSRLHHRNVIKLVAAVKKPPVYCIITEYLPQGSLRAYLHKLEKKSLPLQKQIAIALDIARGMEYIHSQGVIHRDLKPENILIDQDFCLKIADFGIACEEAHCDTLAEDPGTFRWMAPEMIKRKPYGRKVDIYSFGLLLWELVAGKIPYEDMTPIQAAFAVVDKNIRPVIPGECPPVMQMLIEQCWCEKPEKRPEFWQVVKVLKQLESCVGEDGTLMRNVEVELEGKPSWEDHKKGLKHWIQKFGPLNSHTSLTSKSKFI</sequence>
<dbReference type="Gene3D" id="3.30.200.20">
    <property type="entry name" value="Phosphorylase Kinase, domain 1"/>
    <property type="match status" value="1"/>
</dbReference>
<feature type="compositionally biased region" description="Polar residues" evidence="1">
    <location>
        <begin position="41"/>
        <end position="58"/>
    </location>
</feature>
<dbReference type="InterPro" id="IPR051681">
    <property type="entry name" value="Ser/Thr_Kinases-Pseudokinases"/>
</dbReference>
<accession>A0ABP0Z823</accession>
<feature type="region of interest" description="Disordered" evidence="1">
    <location>
        <begin position="39"/>
        <end position="100"/>
    </location>
</feature>
<evidence type="ECO:0000259" key="2">
    <source>
        <dbReference type="PROSITE" id="PS50011"/>
    </source>
</evidence>
<dbReference type="SUPFAM" id="SSF56112">
    <property type="entry name" value="Protein kinase-like (PK-like)"/>
    <property type="match status" value="1"/>
</dbReference>
<evidence type="ECO:0000256" key="1">
    <source>
        <dbReference type="SAM" id="MobiDB-lite"/>
    </source>
</evidence>
<dbReference type="InterPro" id="IPR000719">
    <property type="entry name" value="Prot_kinase_dom"/>
</dbReference>
<organism evidence="3 4">
    <name type="scientific">Citrullus colocynthis</name>
    <name type="common">colocynth</name>
    <dbReference type="NCBI Taxonomy" id="252529"/>
    <lineage>
        <taxon>Eukaryota</taxon>
        <taxon>Viridiplantae</taxon>
        <taxon>Streptophyta</taxon>
        <taxon>Embryophyta</taxon>
        <taxon>Tracheophyta</taxon>
        <taxon>Spermatophyta</taxon>
        <taxon>Magnoliopsida</taxon>
        <taxon>eudicotyledons</taxon>
        <taxon>Gunneridae</taxon>
        <taxon>Pentapetalae</taxon>
        <taxon>rosids</taxon>
        <taxon>fabids</taxon>
        <taxon>Cucurbitales</taxon>
        <taxon>Cucurbitaceae</taxon>
        <taxon>Benincaseae</taxon>
        <taxon>Citrullus</taxon>
    </lineage>
</organism>
<dbReference type="Pfam" id="PF07714">
    <property type="entry name" value="PK_Tyr_Ser-Thr"/>
    <property type="match status" value="1"/>
</dbReference>
<feature type="domain" description="Protein kinase" evidence="2">
    <location>
        <begin position="161"/>
        <end position="420"/>
    </location>
</feature>
<dbReference type="EMBL" id="OZ021742">
    <property type="protein sequence ID" value="CAK9327456.1"/>
    <property type="molecule type" value="Genomic_DNA"/>
</dbReference>
<protein>
    <recommendedName>
        <fullName evidence="2">Protein kinase domain-containing protein</fullName>
    </recommendedName>
</protein>
<dbReference type="PROSITE" id="PS50011">
    <property type="entry name" value="PROTEIN_KINASE_DOM"/>
    <property type="match status" value="1"/>
</dbReference>
<keyword evidence="4" id="KW-1185">Reference proteome</keyword>
<dbReference type="PROSITE" id="PS00108">
    <property type="entry name" value="PROTEIN_KINASE_ST"/>
    <property type="match status" value="1"/>
</dbReference>